<keyword evidence="3" id="KW-1185">Reference proteome</keyword>
<keyword evidence="2" id="KW-0808">Transferase</keyword>
<dbReference type="Pfam" id="PF08241">
    <property type="entry name" value="Methyltransf_11"/>
    <property type="match status" value="1"/>
</dbReference>
<gene>
    <name evidence="2" type="ORF">HNP71_000943</name>
</gene>
<accession>A0A840VQX3</accession>
<feature type="domain" description="Methyltransferase type 11" evidence="1">
    <location>
        <begin position="110"/>
        <end position="157"/>
    </location>
</feature>
<dbReference type="Gene3D" id="3.40.50.150">
    <property type="entry name" value="Vaccinia Virus protein VP39"/>
    <property type="match status" value="1"/>
</dbReference>
<protein>
    <submittedName>
        <fullName evidence="2">SAM-dependent methyltransferase</fullName>
    </submittedName>
</protein>
<evidence type="ECO:0000313" key="3">
    <source>
        <dbReference type="Proteomes" id="UP000553706"/>
    </source>
</evidence>
<dbReference type="GO" id="GO:0032259">
    <property type="term" value="P:methylation"/>
    <property type="evidence" value="ECO:0007669"/>
    <property type="project" value="UniProtKB-KW"/>
</dbReference>
<dbReference type="InterPro" id="IPR029063">
    <property type="entry name" value="SAM-dependent_MTases_sf"/>
</dbReference>
<comment type="caution">
    <text evidence="2">The sequence shown here is derived from an EMBL/GenBank/DDBJ whole genome shotgun (WGS) entry which is preliminary data.</text>
</comment>
<reference evidence="2 3" key="1">
    <citation type="submission" date="2020-08" db="EMBL/GenBank/DDBJ databases">
        <title>Genomic Encyclopedia of Type Strains, Phase IV (KMG-IV): sequencing the most valuable type-strain genomes for metagenomic binning, comparative biology and taxonomic classification.</title>
        <authorList>
            <person name="Goeker M."/>
        </authorList>
    </citation>
    <scope>NUCLEOTIDE SEQUENCE [LARGE SCALE GENOMIC DNA]</scope>
    <source>
        <strain evidence="2 3">DSM 27026</strain>
    </source>
</reference>
<evidence type="ECO:0000259" key="1">
    <source>
        <dbReference type="Pfam" id="PF08241"/>
    </source>
</evidence>
<dbReference type="InterPro" id="IPR013216">
    <property type="entry name" value="Methyltransf_11"/>
</dbReference>
<keyword evidence="2" id="KW-0489">Methyltransferase</keyword>
<dbReference type="EMBL" id="JACHFJ010000003">
    <property type="protein sequence ID" value="MBB5372692.1"/>
    <property type="molecule type" value="Genomic_DNA"/>
</dbReference>
<proteinExistence type="predicted"/>
<dbReference type="GO" id="GO:0008757">
    <property type="term" value="F:S-adenosylmethionine-dependent methyltransferase activity"/>
    <property type="evidence" value="ECO:0007669"/>
    <property type="project" value="InterPro"/>
</dbReference>
<dbReference type="CDD" id="cd02440">
    <property type="entry name" value="AdoMet_MTases"/>
    <property type="match status" value="1"/>
</dbReference>
<name>A0A840VQX3_9PROT</name>
<dbReference type="SUPFAM" id="SSF53335">
    <property type="entry name" value="S-adenosyl-L-methionine-dependent methyltransferases"/>
    <property type="match status" value="1"/>
</dbReference>
<evidence type="ECO:0000313" key="2">
    <source>
        <dbReference type="EMBL" id="MBB5372692.1"/>
    </source>
</evidence>
<dbReference type="AlphaFoldDB" id="A0A840VQX3"/>
<sequence>MSESIGIACTVTAMSVAPFRLPRYIRAMAIDARDAAGFYATPLGRLTAALLRQKLAALWPDCTGRAVLGLGFTGPYLELWRTQAERCIAASTRDMGPAPWPAGRASLACVAEEEGLPFPDLMFDRILLVHGLEQADNARRILREAWRLLKDDGRMIVVVPNRHGIWAHAESTPFGHGQPYSESQLNRLMGNLFLHVQTHVPALFAPPCGWSPMLRGFALCERAGRLLAPQLAGLTIVEATKELHGIMPVRQRAPGRRVLVDAGQ</sequence>
<organism evidence="2 3">
    <name type="scientific">Acidocella aromatica</name>
    <dbReference type="NCBI Taxonomy" id="1303579"/>
    <lineage>
        <taxon>Bacteria</taxon>
        <taxon>Pseudomonadati</taxon>
        <taxon>Pseudomonadota</taxon>
        <taxon>Alphaproteobacteria</taxon>
        <taxon>Acetobacterales</taxon>
        <taxon>Acidocellaceae</taxon>
        <taxon>Acidocella</taxon>
    </lineage>
</organism>
<dbReference type="Proteomes" id="UP000553706">
    <property type="component" value="Unassembled WGS sequence"/>
</dbReference>